<proteinExistence type="inferred from homology"/>
<reference evidence="5 6" key="1">
    <citation type="submission" date="2019-06" db="EMBL/GenBank/DDBJ databases">
        <title>Sequencing the genomes of 1000 actinobacteria strains.</title>
        <authorList>
            <person name="Klenk H.-P."/>
        </authorList>
    </citation>
    <scope>NUCLEOTIDE SEQUENCE [LARGE SCALE GENOMIC DNA]</scope>
    <source>
        <strain evidence="5 6">DSM 45015</strain>
    </source>
</reference>
<feature type="domain" description="PucR C-terminal helix-turn-helix" evidence="3">
    <location>
        <begin position="519"/>
        <end position="576"/>
    </location>
</feature>
<name>A0A543NM78_9ACTN</name>
<dbReference type="InterPro" id="IPR051448">
    <property type="entry name" value="CdaR-like_regulators"/>
</dbReference>
<dbReference type="Proteomes" id="UP000317422">
    <property type="component" value="Unassembled WGS sequence"/>
</dbReference>
<keyword evidence="6" id="KW-1185">Reference proteome</keyword>
<dbReference type="RefSeq" id="WP_211351836.1">
    <property type="nucleotide sequence ID" value="NZ_VFQC01000001.1"/>
</dbReference>
<dbReference type="PANTHER" id="PTHR33744:SF17">
    <property type="entry name" value="CONSERVED PROTEIN"/>
    <property type="match status" value="1"/>
</dbReference>
<evidence type="ECO:0000313" key="6">
    <source>
        <dbReference type="Proteomes" id="UP000317422"/>
    </source>
</evidence>
<dbReference type="InterPro" id="IPR041522">
    <property type="entry name" value="CdaR_GGDEF"/>
</dbReference>
<accession>A0A543NM78</accession>
<evidence type="ECO:0000256" key="1">
    <source>
        <dbReference type="ARBA" id="ARBA00006754"/>
    </source>
</evidence>
<evidence type="ECO:0000259" key="3">
    <source>
        <dbReference type="Pfam" id="PF13556"/>
    </source>
</evidence>
<dbReference type="Pfam" id="PF13556">
    <property type="entry name" value="HTH_30"/>
    <property type="match status" value="1"/>
</dbReference>
<dbReference type="Pfam" id="PF17853">
    <property type="entry name" value="GGDEF_2"/>
    <property type="match status" value="1"/>
</dbReference>
<evidence type="ECO:0000313" key="5">
    <source>
        <dbReference type="EMBL" id="TQN32923.1"/>
    </source>
</evidence>
<dbReference type="InterPro" id="IPR025736">
    <property type="entry name" value="PucR_C-HTH_dom"/>
</dbReference>
<comment type="caution">
    <text evidence="5">The sequence shown here is derived from an EMBL/GenBank/DDBJ whole genome shotgun (WGS) entry which is preliminary data.</text>
</comment>
<feature type="region of interest" description="Disordered" evidence="2">
    <location>
        <begin position="92"/>
        <end position="115"/>
    </location>
</feature>
<organism evidence="5 6">
    <name type="scientific">Haloactinospora alba</name>
    <dbReference type="NCBI Taxonomy" id="405555"/>
    <lineage>
        <taxon>Bacteria</taxon>
        <taxon>Bacillati</taxon>
        <taxon>Actinomycetota</taxon>
        <taxon>Actinomycetes</taxon>
        <taxon>Streptosporangiales</taxon>
        <taxon>Nocardiopsidaceae</taxon>
        <taxon>Haloactinospora</taxon>
    </lineage>
</organism>
<dbReference type="EMBL" id="VFQC01000001">
    <property type="protein sequence ID" value="TQN32923.1"/>
    <property type="molecule type" value="Genomic_DNA"/>
</dbReference>
<dbReference type="AlphaFoldDB" id="A0A543NM78"/>
<dbReference type="Gene3D" id="1.10.10.2840">
    <property type="entry name" value="PucR C-terminal helix-turn-helix domain"/>
    <property type="match status" value="1"/>
</dbReference>
<protein>
    <submittedName>
        <fullName evidence="5">CdaR family transcriptional regulator</fullName>
    </submittedName>
</protein>
<dbReference type="PANTHER" id="PTHR33744">
    <property type="entry name" value="CARBOHYDRATE DIACID REGULATOR"/>
    <property type="match status" value="1"/>
</dbReference>
<evidence type="ECO:0000259" key="4">
    <source>
        <dbReference type="Pfam" id="PF17853"/>
    </source>
</evidence>
<evidence type="ECO:0000256" key="2">
    <source>
        <dbReference type="SAM" id="MobiDB-lite"/>
    </source>
</evidence>
<sequence>MDETPGPDGGTAAEDEGPGIPLRQLLLAVGDPLVRVLAAPAGLDVRVDNIVIVDPDDQAEAGPLDLALLIGARGDAARHLVRSAARRGASAVAVKTRASTAPGDHGNGLTPGQQPFPEEAVERLRTVARESGVALLSVRPDVRWEQLQSLCRGVLDDARLPSATDLDAAGDLFSLAQTIATLTGGLVSIEDAASRVLAYSGGEEADELRQLSVLGRQGPEQYLALLRDWGVFSRLRSGEEVVHIDERPELGIRRRLAVGIHAGSQPLGTIWVQETQQPLAAGAEEALLGAARMTALHMLRHRSEMTFGLRLREDLLSGLLEGRIEAAALADTVEVSPQCSALVVAFALPSPAREGNGSPEGAGRDRSGQELNRRRLVDLISVHTAAYRRSALTTALGGRVYALLPEVSGGADGADSSVRALTHKTVRAAQHALGVPVQAAVGSLVEALDDVWRSRHEADRILDAVGRDMRVDVNPATIADVRSRVLVSETLAHLRNVPELRDPRVTALVEYDTATGSQLVRSLVAYFTAFGDVRQAARQLHIHPNTLRYRVRRAESVSGLDLSESNERLFAHLQLLLEFER</sequence>
<feature type="domain" description="CdaR GGDEF-like" evidence="4">
    <location>
        <begin position="335"/>
        <end position="463"/>
    </location>
</feature>
<dbReference type="InterPro" id="IPR042070">
    <property type="entry name" value="PucR_C-HTH_sf"/>
</dbReference>
<comment type="similarity">
    <text evidence="1">Belongs to the CdaR family.</text>
</comment>
<gene>
    <name evidence="5" type="ORF">FHX37_2911</name>
</gene>